<feature type="region of interest" description="Disordered" evidence="1">
    <location>
        <begin position="11"/>
        <end position="36"/>
    </location>
</feature>
<evidence type="ECO:0000256" key="1">
    <source>
        <dbReference type="SAM" id="MobiDB-lite"/>
    </source>
</evidence>
<gene>
    <name evidence="2" type="ORF">Scep_014172</name>
</gene>
<name>A0AAP0J3B0_9MAGN</name>
<proteinExistence type="predicted"/>
<keyword evidence="3" id="KW-1185">Reference proteome</keyword>
<evidence type="ECO:0000313" key="2">
    <source>
        <dbReference type="EMBL" id="KAK9125326.1"/>
    </source>
</evidence>
<accession>A0AAP0J3B0</accession>
<organism evidence="2 3">
    <name type="scientific">Stephania cephalantha</name>
    <dbReference type="NCBI Taxonomy" id="152367"/>
    <lineage>
        <taxon>Eukaryota</taxon>
        <taxon>Viridiplantae</taxon>
        <taxon>Streptophyta</taxon>
        <taxon>Embryophyta</taxon>
        <taxon>Tracheophyta</taxon>
        <taxon>Spermatophyta</taxon>
        <taxon>Magnoliopsida</taxon>
        <taxon>Ranunculales</taxon>
        <taxon>Menispermaceae</taxon>
        <taxon>Menispermoideae</taxon>
        <taxon>Cissampelideae</taxon>
        <taxon>Stephania</taxon>
    </lineage>
</organism>
<dbReference type="AlphaFoldDB" id="A0AAP0J3B0"/>
<sequence length="131" mass="12319">MTRIRIGVSLSASRDNGGGRCGSSSANQGGASPIDGDGECGGNARGNYLVATVAAAGAAAAVGVTAAVGAAAGWCSDNGDTDLFTLVAATRGGCGGGGGVLFGRAAWRHGFIRLGCGGGGGVRSCAQRGGG</sequence>
<dbReference type="EMBL" id="JBBNAG010000006">
    <property type="protein sequence ID" value="KAK9125326.1"/>
    <property type="molecule type" value="Genomic_DNA"/>
</dbReference>
<protein>
    <submittedName>
        <fullName evidence="2">Uncharacterized protein</fullName>
    </submittedName>
</protein>
<comment type="caution">
    <text evidence="2">The sequence shown here is derived from an EMBL/GenBank/DDBJ whole genome shotgun (WGS) entry which is preliminary data.</text>
</comment>
<reference evidence="2 3" key="1">
    <citation type="submission" date="2024-01" db="EMBL/GenBank/DDBJ databases">
        <title>Genome assemblies of Stephania.</title>
        <authorList>
            <person name="Yang L."/>
        </authorList>
    </citation>
    <scope>NUCLEOTIDE SEQUENCE [LARGE SCALE GENOMIC DNA]</scope>
    <source>
        <strain evidence="2">JXDWG</strain>
        <tissue evidence="2">Leaf</tissue>
    </source>
</reference>
<evidence type="ECO:0000313" key="3">
    <source>
        <dbReference type="Proteomes" id="UP001419268"/>
    </source>
</evidence>
<dbReference type="Proteomes" id="UP001419268">
    <property type="component" value="Unassembled WGS sequence"/>
</dbReference>